<organism evidence="1 2">
    <name type="scientific">Phytophthora aleatoria</name>
    <dbReference type="NCBI Taxonomy" id="2496075"/>
    <lineage>
        <taxon>Eukaryota</taxon>
        <taxon>Sar</taxon>
        <taxon>Stramenopiles</taxon>
        <taxon>Oomycota</taxon>
        <taxon>Peronosporomycetes</taxon>
        <taxon>Peronosporales</taxon>
        <taxon>Peronosporaceae</taxon>
        <taxon>Phytophthora</taxon>
    </lineage>
</organism>
<name>A0A8J5IC31_9STRA</name>
<gene>
    <name evidence="1" type="ORF">JG688_00011763</name>
</gene>
<sequence>MQWSSLLWDSTGSCTVSHCWQKTGLALPIRGLHEDRHAENSAAADSSEEGADTDDDMLDLMLKVALISL</sequence>
<protein>
    <submittedName>
        <fullName evidence="1">Uncharacterized protein</fullName>
    </submittedName>
</protein>
<dbReference type="AlphaFoldDB" id="A0A8J5IC31"/>
<accession>A0A8J5IC31</accession>
<evidence type="ECO:0000313" key="2">
    <source>
        <dbReference type="Proteomes" id="UP000709295"/>
    </source>
</evidence>
<reference evidence="1" key="1">
    <citation type="submission" date="2021-01" db="EMBL/GenBank/DDBJ databases">
        <title>Phytophthora aleatoria, a newly-described species from Pinus radiata is distinct from Phytophthora cactorum isolates based on comparative genomics.</title>
        <authorList>
            <person name="Mcdougal R."/>
            <person name="Panda P."/>
            <person name="Williams N."/>
            <person name="Studholme D.J."/>
        </authorList>
    </citation>
    <scope>NUCLEOTIDE SEQUENCE</scope>
    <source>
        <strain evidence="1">NZFS 4037</strain>
    </source>
</reference>
<keyword evidence="2" id="KW-1185">Reference proteome</keyword>
<proteinExistence type="predicted"/>
<evidence type="ECO:0000313" key="1">
    <source>
        <dbReference type="EMBL" id="KAG6955735.1"/>
    </source>
</evidence>
<dbReference type="EMBL" id="JAENGY010000851">
    <property type="protein sequence ID" value="KAG6955735.1"/>
    <property type="molecule type" value="Genomic_DNA"/>
</dbReference>
<dbReference type="Proteomes" id="UP000709295">
    <property type="component" value="Unassembled WGS sequence"/>
</dbReference>
<comment type="caution">
    <text evidence="1">The sequence shown here is derived from an EMBL/GenBank/DDBJ whole genome shotgun (WGS) entry which is preliminary data.</text>
</comment>